<dbReference type="InterPro" id="IPR006685">
    <property type="entry name" value="MscS_channel_2nd"/>
</dbReference>
<dbReference type="RefSeq" id="WP_138660009.1">
    <property type="nucleotide sequence ID" value="NZ_VATY01000006.1"/>
</dbReference>
<gene>
    <name evidence="9" type="ORF">FEE95_20985</name>
</gene>
<dbReference type="InterPro" id="IPR045275">
    <property type="entry name" value="MscS_archaea/bacteria_type"/>
</dbReference>
<keyword evidence="6" id="KW-0175">Coiled coil</keyword>
<dbReference type="Gene3D" id="3.30.70.100">
    <property type="match status" value="1"/>
</dbReference>
<dbReference type="InterPro" id="IPR010920">
    <property type="entry name" value="LSM_dom_sf"/>
</dbReference>
<dbReference type="GO" id="GO:0005886">
    <property type="term" value="C:plasma membrane"/>
    <property type="evidence" value="ECO:0007669"/>
    <property type="project" value="UniProtKB-SubCell"/>
</dbReference>
<dbReference type="PANTHER" id="PTHR30221:SF18">
    <property type="entry name" value="SLL0590 PROTEIN"/>
    <property type="match status" value="1"/>
</dbReference>
<evidence type="ECO:0000256" key="4">
    <source>
        <dbReference type="ARBA" id="ARBA00022989"/>
    </source>
</evidence>
<dbReference type="InterPro" id="IPR023408">
    <property type="entry name" value="MscS_beta-dom_sf"/>
</dbReference>
<dbReference type="InterPro" id="IPR011066">
    <property type="entry name" value="MscS_channel_C_sf"/>
</dbReference>
<keyword evidence="2" id="KW-1003">Cell membrane</keyword>
<feature type="domain" description="Mechanosensitive ion channel MscS" evidence="8">
    <location>
        <begin position="88"/>
        <end position="150"/>
    </location>
</feature>
<protein>
    <submittedName>
        <fullName evidence="9">Mechanosensitive ion channel</fullName>
    </submittedName>
</protein>
<feature type="coiled-coil region" evidence="6">
    <location>
        <begin position="279"/>
        <end position="339"/>
    </location>
</feature>
<feature type="transmembrane region" description="Helical" evidence="7">
    <location>
        <begin position="12"/>
        <end position="31"/>
    </location>
</feature>
<name>A0A5S3PDY2_9FLAO</name>
<sequence length="340" mass="38828">MDIDLNALKPTLILAITVIVIMATYYCFSWIERRKLWPGSVKYIISIIIAIGGVMLFVASLELTNEEQILQYLTLIVTAGITISSTSILGNLIAGIVNSSMKRFKKGDYVIIDKQYQGIVTELKPFHVTIQTDDSNFVTVPNLQIIRNPIKRVRKTNIHVDTIVSLGYDVYKDKVKETLKMAAFNVGLKDPFVRIVELGDYSISYKILGLWDDNMELGKMTSVLNESVIDELHRENIEIVSPAFMNQRRLDRGQSIIPTRELLTFSRHNDGKEPVVFDVGKISQEIQILTEEKEAIESKLKDKNRTIDDYLIALYRQSVKTKEDKLKNLESELKRIDNEL</sequence>
<comment type="subcellular location">
    <subcellularLocation>
        <location evidence="1">Cell membrane</location>
        <topology evidence="1">Multi-pass membrane protein</topology>
    </subcellularLocation>
</comment>
<reference evidence="9 10" key="1">
    <citation type="submission" date="2019-05" db="EMBL/GenBank/DDBJ databases">
        <authorList>
            <person name="Zhang J.-Y."/>
            <person name="Feg X."/>
            <person name="Du Z.-J."/>
        </authorList>
    </citation>
    <scope>NUCLEOTIDE SEQUENCE [LARGE SCALE GENOMIC DNA]</scope>
    <source>
        <strain evidence="9 10">RZ26</strain>
    </source>
</reference>
<comment type="caution">
    <text evidence="9">The sequence shown here is derived from an EMBL/GenBank/DDBJ whole genome shotgun (WGS) entry which is preliminary data.</text>
</comment>
<dbReference type="OrthoDB" id="9809206at2"/>
<evidence type="ECO:0000256" key="2">
    <source>
        <dbReference type="ARBA" id="ARBA00022475"/>
    </source>
</evidence>
<evidence type="ECO:0000259" key="8">
    <source>
        <dbReference type="Pfam" id="PF00924"/>
    </source>
</evidence>
<evidence type="ECO:0000256" key="5">
    <source>
        <dbReference type="ARBA" id="ARBA00023136"/>
    </source>
</evidence>
<keyword evidence="5 7" id="KW-0472">Membrane</keyword>
<keyword evidence="4 7" id="KW-1133">Transmembrane helix</keyword>
<dbReference type="AlphaFoldDB" id="A0A5S3PDY2"/>
<dbReference type="Proteomes" id="UP000310314">
    <property type="component" value="Unassembled WGS sequence"/>
</dbReference>
<feature type="transmembrane region" description="Helical" evidence="7">
    <location>
        <begin position="43"/>
        <end position="63"/>
    </location>
</feature>
<dbReference type="GO" id="GO:0008381">
    <property type="term" value="F:mechanosensitive monoatomic ion channel activity"/>
    <property type="evidence" value="ECO:0007669"/>
    <property type="project" value="InterPro"/>
</dbReference>
<evidence type="ECO:0000313" key="10">
    <source>
        <dbReference type="Proteomes" id="UP000310314"/>
    </source>
</evidence>
<accession>A0A5S3PDY2</accession>
<evidence type="ECO:0000256" key="7">
    <source>
        <dbReference type="SAM" id="Phobius"/>
    </source>
</evidence>
<evidence type="ECO:0000313" key="9">
    <source>
        <dbReference type="EMBL" id="TMM52166.1"/>
    </source>
</evidence>
<feature type="transmembrane region" description="Helical" evidence="7">
    <location>
        <begin position="69"/>
        <end position="97"/>
    </location>
</feature>
<proteinExistence type="predicted"/>
<keyword evidence="3 7" id="KW-0812">Transmembrane</keyword>
<keyword evidence="10" id="KW-1185">Reference proteome</keyword>
<dbReference type="SUPFAM" id="SSF82689">
    <property type="entry name" value="Mechanosensitive channel protein MscS (YggB), C-terminal domain"/>
    <property type="match status" value="1"/>
</dbReference>
<dbReference type="PANTHER" id="PTHR30221">
    <property type="entry name" value="SMALL-CONDUCTANCE MECHANOSENSITIVE CHANNEL"/>
    <property type="match status" value="1"/>
</dbReference>
<evidence type="ECO:0000256" key="3">
    <source>
        <dbReference type="ARBA" id="ARBA00022692"/>
    </source>
</evidence>
<dbReference type="EMBL" id="VATY01000006">
    <property type="protein sequence ID" value="TMM52166.1"/>
    <property type="molecule type" value="Genomic_DNA"/>
</dbReference>
<organism evidence="9 10">
    <name type="scientific">Maribacter algarum</name>
    <name type="common">ex Zhang et al. 2020</name>
    <dbReference type="NCBI Taxonomy" id="2578118"/>
    <lineage>
        <taxon>Bacteria</taxon>
        <taxon>Pseudomonadati</taxon>
        <taxon>Bacteroidota</taxon>
        <taxon>Flavobacteriia</taxon>
        <taxon>Flavobacteriales</taxon>
        <taxon>Flavobacteriaceae</taxon>
        <taxon>Maribacter</taxon>
    </lineage>
</organism>
<dbReference type="SUPFAM" id="SSF50182">
    <property type="entry name" value="Sm-like ribonucleoproteins"/>
    <property type="match status" value="1"/>
</dbReference>
<dbReference type="Pfam" id="PF00924">
    <property type="entry name" value="MS_channel_2nd"/>
    <property type="match status" value="1"/>
</dbReference>
<dbReference type="Gene3D" id="2.30.30.60">
    <property type="match status" value="1"/>
</dbReference>
<evidence type="ECO:0000256" key="6">
    <source>
        <dbReference type="SAM" id="Coils"/>
    </source>
</evidence>
<evidence type="ECO:0000256" key="1">
    <source>
        <dbReference type="ARBA" id="ARBA00004651"/>
    </source>
</evidence>